<protein>
    <submittedName>
        <fullName evidence="2">Uncharacterized protein</fullName>
    </submittedName>
</protein>
<dbReference type="Proteomes" id="UP000058613">
    <property type="component" value="Chromosome"/>
</dbReference>
<proteinExistence type="predicted"/>
<feature type="transmembrane region" description="Helical" evidence="1">
    <location>
        <begin position="34"/>
        <end position="52"/>
    </location>
</feature>
<dbReference type="KEGG" id="pdl:Pyrde_1031"/>
<dbReference type="STRING" id="1273541.Pyrde_1031"/>
<dbReference type="AlphaFoldDB" id="A0A0P0N354"/>
<feature type="transmembrane region" description="Helical" evidence="1">
    <location>
        <begin position="12"/>
        <end position="28"/>
    </location>
</feature>
<name>A0A0P0N354_9CREN</name>
<accession>A0A0P0N354</accession>
<evidence type="ECO:0000256" key="1">
    <source>
        <dbReference type="SAM" id="Phobius"/>
    </source>
</evidence>
<keyword evidence="1" id="KW-0812">Transmembrane</keyword>
<dbReference type="GeneID" id="42878330"/>
<dbReference type="EMBL" id="CP013011">
    <property type="protein sequence ID" value="ALL01079.1"/>
    <property type="molecule type" value="Genomic_DNA"/>
</dbReference>
<evidence type="ECO:0000313" key="3">
    <source>
        <dbReference type="Proteomes" id="UP000058613"/>
    </source>
</evidence>
<gene>
    <name evidence="2" type="ORF">Pyrde_1031</name>
</gene>
<evidence type="ECO:0000313" key="2">
    <source>
        <dbReference type="EMBL" id="ALL01079.1"/>
    </source>
</evidence>
<keyword evidence="1" id="KW-0472">Membrane</keyword>
<reference evidence="2 3" key="1">
    <citation type="submission" date="2015-10" db="EMBL/GenBank/DDBJ databases">
        <title>Complete genome sequence of hyperthermophilic archaeon Pyrodictium delaneyi Su06.</title>
        <authorList>
            <person name="Jung J.-H."/>
            <person name="Lin J."/>
            <person name="Holden J.F."/>
            <person name="Park C.-S."/>
        </authorList>
    </citation>
    <scope>NUCLEOTIDE SEQUENCE [LARGE SCALE GENOMIC DNA]</scope>
    <source>
        <strain evidence="2 3">Su06</strain>
    </source>
</reference>
<sequence>MKQTKAITNITFRRSLHIALALSLYGVIEGLYSKNITIILISLINIVLFMIVKRTLSW</sequence>
<dbReference type="RefSeq" id="WP_156328014.1">
    <property type="nucleotide sequence ID" value="NZ_CP013011.1"/>
</dbReference>
<keyword evidence="1" id="KW-1133">Transmembrane helix</keyword>
<organism evidence="2 3">
    <name type="scientific">Pyrodictium delaneyi</name>
    <dbReference type="NCBI Taxonomy" id="1273541"/>
    <lineage>
        <taxon>Archaea</taxon>
        <taxon>Thermoproteota</taxon>
        <taxon>Thermoprotei</taxon>
        <taxon>Desulfurococcales</taxon>
        <taxon>Pyrodictiaceae</taxon>
        <taxon>Pyrodictium</taxon>
    </lineage>
</organism>